<evidence type="ECO:0008006" key="4">
    <source>
        <dbReference type="Google" id="ProtNLM"/>
    </source>
</evidence>
<dbReference type="EMBL" id="JBHTAX010000008">
    <property type="protein sequence ID" value="MFC7193336.1"/>
    <property type="molecule type" value="Genomic_DNA"/>
</dbReference>
<feature type="transmembrane region" description="Helical" evidence="1">
    <location>
        <begin position="209"/>
        <end position="232"/>
    </location>
</feature>
<evidence type="ECO:0000256" key="1">
    <source>
        <dbReference type="SAM" id="Phobius"/>
    </source>
</evidence>
<evidence type="ECO:0000313" key="2">
    <source>
        <dbReference type="EMBL" id="MFC7193336.1"/>
    </source>
</evidence>
<accession>A0ABD5YZG8</accession>
<dbReference type="Proteomes" id="UP001596417">
    <property type="component" value="Unassembled WGS sequence"/>
</dbReference>
<gene>
    <name evidence="2" type="ORF">ACFQL7_28450</name>
</gene>
<feature type="transmembrane region" description="Helical" evidence="1">
    <location>
        <begin position="158"/>
        <end position="179"/>
    </location>
</feature>
<sequence length="285" mass="30072">MSEVVLMPSFISRLADGWNGMKAHLPLALVPVITAVLNTDAITNALAVDGWYVGLRLGLPATIVDLWQFVSVPTNGMNIGLIGPDTFPLVLFVLPFALVIRAGLAAGYFGSIHDALETSSYAFVANSRRYFVPFLLYTLISILFLLPLVLLGGDETSGVLGLIVVVLLPISFGLMYLFYATPYLIVLRETDLVTALQASSTLALTGGPYLHFAVGFAAFVFLSSVLVTVIVVNLGSVGIAIGVVTVAPIGLTANMTAMRFIADIDPESPSLGAWSVDTATSDGSS</sequence>
<keyword evidence="1" id="KW-0472">Membrane</keyword>
<dbReference type="AlphaFoldDB" id="A0ABD5YZG8"/>
<proteinExistence type="predicted"/>
<dbReference type="RefSeq" id="WP_390207140.1">
    <property type="nucleotide sequence ID" value="NZ_JBHSZC010000007.1"/>
</dbReference>
<keyword evidence="3" id="KW-1185">Reference proteome</keyword>
<organism evidence="2 3">
    <name type="scientific">Halocatena marina</name>
    <dbReference type="NCBI Taxonomy" id="2934937"/>
    <lineage>
        <taxon>Archaea</taxon>
        <taxon>Methanobacteriati</taxon>
        <taxon>Methanobacteriota</taxon>
        <taxon>Stenosarchaea group</taxon>
        <taxon>Halobacteria</taxon>
        <taxon>Halobacteriales</taxon>
        <taxon>Natronomonadaceae</taxon>
        <taxon>Halocatena</taxon>
    </lineage>
</organism>
<protein>
    <recommendedName>
        <fullName evidence="4">DUF4013 domain-containing protein</fullName>
    </recommendedName>
</protein>
<name>A0ABD5YZG8_9EURY</name>
<comment type="caution">
    <text evidence="2">The sequence shown here is derived from an EMBL/GenBank/DDBJ whole genome shotgun (WGS) entry which is preliminary data.</text>
</comment>
<evidence type="ECO:0000313" key="3">
    <source>
        <dbReference type="Proteomes" id="UP001596417"/>
    </source>
</evidence>
<keyword evidence="1" id="KW-0812">Transmembrane</keyword>
<reference evidence="2 3" key="1">
    <citation type="journal article" date="2019" name="Int. J. Syst. Evol. Microbiol.">
        <title>The Global Catalogue of Microorganisms (GCM) 10K type strain sequencing project: providing services to taxonomists for standard genome sequencing and annotation.</title>
        <authorList>
            <consortium name="The Broad Institute Genomics Platform"/>
            <consortium name="The Broad Institute Genome Sequencing Center for Infectious Disease"/>
            <person name="Wu L."/>
            <person name="Ma J."/>
        </authorList>
    </citation>
    <scope>NUCLEOTIDE SEQUENCE [LARGE SCALE GENOMIC DNA]</scope>
    <source>
        <strain evidence="2 3">RDMS1</strain>
    </source>
</reference>
<feature type="transmembrane region" description="Helical" evidence="1">
    <location>
        <begin position="87"/>
        <end position="110"/>
    </location>
</feature>
<feature type="transmembrane region" description="Helical" evidence="1">
    <location>
        <begin position="239"/>
        <end position="262"/>
    </location>
</feature>
<keyword evidence="1" id="KW-1133">Transmembrane helix</keyword>
<feature type="transmembrane region" description="Helical" evidence="1">
    <location>
        <begin position="130"/>
        <end position="151"/>
    </location>
</feature>